<organism evidence="1">
    <name type="scientific">Arundo donax</name>
    <name type="common">Giant reed</name>
    <name type="synonym">Donax arundinaceus</name>
    <dbReference type="NCBI Taxonomy" id="35708"/>
    <lineage>
        <taxon>Eukaryota</taxon>
        <taxon>Viridiplantae</taxon>
        <taxon>Streptophyta</taxon>
        <taxon>Embryophyta</taxon>
        <taxon>Tracheophyta</taxon>
        <taxon>Spermatophyta</taxon>
        <taxon>Magnoliopsida</taxon>
        <taxon>Liliopsida</taxon>
        <taxon>Poales</taxon>
        <taxon>Poaceae</taxon>
        <taxon>PACMAD clade</taxon>
        <taxon>Arundinoideae</taxon>
        <taxon>Arundineae</taxon>
        <taxon>Arundo</taxon>
    </lineage>
</organism>
<protein>
    <submittedName>
        <fullName evidence="1">Uncharacterized protein</fullName>
    </submittedName>
</protein>
<reference evidence="1" key="2">
    <citation type="journal article" date="2015" name="Data Brief">
        <title>Shoot transcriptome of the giant reed, Arundo donax.</title>
        <authorList>
            <person name="Barrero R.A."/>
            <person name="Guerrero F.D."/>
            <person name="Moolhuijzen P."/>
            <person name="Goolsby J.A."/>
            <person name="Tidwell J."/>
            <person name="Bellgard S.E."/>
            <person name="Bellgard M.I."/>
        </authorList>
    </citation>
    <scope>NUCLEOTIDE SEQUENCE</scope>
    <source>
        <tissue evidence="1">Shoot tissue taken approximately 20 cm above the soil surface</tissue>
    </source>
</reference>
<evidence type="ECO:0000313" key="1">
    <source>
        <dbReference type="EMBL" id="JAD66377.1"/>
    </source>
</evidence>
<proteinExistence type="predicted"/>
<sequence>MHLYVPPSTTHVRFVFIVIFSVIQETRNFVIL</sequence>
<accession>A0A0A9C4A4</accession>
<dbReference type="AlphaFoldDB" id="A0A0A9C4A4"/>
<name>A0A0A9C4A4_ARUDO</name>
<dbReference type="EMBL" id="GBRH01231518">
    <property type="protein sequence ID" value="JAD66377.1"/>
    <property type="molecule type" value="Transcribed_RNA"/>
</dbReference>
<reference evidence="1" key="1">
    <citation type="submission" date="2014-09" db="EMBL/GenBank/DDBJ databases">
        <authorList>
            <person name="Magalhaes I.L.F."/>
            <person name="Oliveira U."/>
            <person name="Santos F.R."/>
            <person name="Vidigal T.H.D.A."/>
            <person name="Brescovit A.D."/>
            <person name="Santos A.J."/>
        </authorList>
    </citation>
    <scope>NUCLEOTIDE SEQUENCE</scope>
    <source>
        <tissue evidence="1">Shoot tissue taken approximately 20 cm above the soil surface</tissue>
    </source>
</reference>